<keyword evidence="3" id="KW-1185">Reference proteome</keyword>
<comment type="caution">
    <text evidence="2">The sequence shown here is derived from an EMBL/GenBank/DDBJ whole genome shotgun (WGS) entry which is preliminary data.</text>
</comment>
<dbReference type="InterPro" id="IPR044855">
    <property type="entry name" value="CoA-Trfase_III_dom3_sf"/>
</dbReference>
<dbReference type="InterPro" id="IPR050483">
    <property type="entry name" value="CoA-transferase_III_domain"/>
</dbReference>
<keyword evidence="1 2" id="KW-0808">Transferase</keyword>
<organism evidence="2 3">
    <name type="scientific">Terrabacter terrigena</name>
    <dbReference type="NCBI Taxonomy" id="574718"/>
    <lineage>
        <taxon>Bacteria</taxon>
        <taxon>Bacillati</taxon>
        <taxon>Actinomycetota</taxon>
        <taxon>Actinomycetes</taxon>
        <taxon>Micrococcales</taxon>
        <taxon>Intrasporangiaceae</taxon>
        <taxon>Terrabacter</taxon>
    </lineage>
</organism>
<dbReference type="Proteomes" id="UP001597046">
    <property type="component" value="Unassembled WGS sequence"/>
</dbReference>
<dbReference type="InterPro" id="IPR023606">
    <property type="entry name" value="CoA-Trfase_III_dom_1_sf"/>
</dbReference>
<dbReference type="RefSeq" id="WP_386054743.1">
    <property type="nucleotide sequence ID" value="NZ_JBHTKH010000022.1"/>
</dbReference>
<evidence type="ECO:0000313" key="3">
    <source>
        <dbReference type="Proteomes" id="UP001597046"/>
    </source>
</evidence>
<sequence>MTEHTGPLGNVRVLDLASSYAAPTTSMYLADMGADVVKVEPVRGDDARGWGPPFIGEDAAWYLTANRRKRSVCLDIRTSAGLDAVYALMGNADVVLLNIVPTKLAAAGLDPREIRTRFPQLVVCVMSGYGMDGPDAGLPGYDLIAQARSGIMSVTGAAGGSPQRVSAPLSDVAAGTVAAFAIASALVRQQATGEGEIIDIALLEADLAFMRPRITCVAAGDPVPQPSGGGDSVVAIYQPFETKDDPIVVAIGNDRHWERARKALDLPDWTGADDLATNAGRRHRRPEVVAAVQDAIAVMMRADALELLNDAGIPAAPIFSLADVIDDDHLRSRGALVERRTRTGEAYVDVAPPWKLASVDRNDGFSAPAEKGAHTRDALQAAGLSTETIDRLLTEGAAWAP</sequence>
<evidence type="ECO:0000313" key="2">
    <source>
        <dbReference type="EMBL" id="MFD1056635.1"/>
    </source>
</evidence>
<dbReference type="EMBL" id="JBHTKH010000022">
    <property type="protein sequence ID" value="MFD1056635.1"/>
    <property type="molecule type" value="Genomic_DNA"/>
</dbReference>
<dbReference type="InterPro" id="IPR003673">
    <property type="entry name" value="CoA-Trfase_fam_III"/>
</dbReference>
<dbReference type="PANTHER" id="PTHR48207:SF3">
    <property type="entry name" value="SUCCINATE--HYDROXYMETHYLGLUTARATE COA-TRANSFERASE"/>
    <property type="match status" value="1"/>
</dbReference>
<gene>
    <name evidence="2" type="ORF">ACFQ2V_20205</name>
</gene>
<protein>
    <submittedName>
        <fullName evidence="2">CaiB/BaiF CoA transferase family protein</fullName>
    </submittedName>
</protein>
<reference evidence="3" key="1">
    <citation type="journal article" date="2019" name="Int. J. Syst. Evol. Microbiol.">
        <title>The Global Catalogue of Microorganisms (GCM) 10K type strain sequencing project: providing services to taxonomists for standard genome sequencing and annotation.</title>
        <authorList>
            <consortium name="The Broad Institute Genomics Platform"/>
            <consortium name="The Broad Institute Genome Sequencing Center for Infectious Disease"/>
            <person name="Wu L."/>
            <person name="Ma J."/>
        </authorList>
    </citation>
    <scope>NUCLEOTIDE SEQUENCE [LARGE SCALE GENOMIC DNA]</scope>
    <source>
        <strain evidence="3">CCUG 57508</strain>
    </source>
</reference>
<accession>A0ABW3N5A2</accession>
<dbReference type="GO" id="GO:0016740">
    <property type="term" value="F:transferase activity"/>
    <property type="evidence" value="ECO:0007669"/>
    <property type="project" value="UniProtKB-KW"/>
</dbReference>
<dbReference type="Gene3D" id="3.40.50.10540">
    <property type="entry name" value="Crotonobetainyl-coa:carnitine coa-transferase, domain 1"/>
    <property type="match status" value="1"/>
</dbReference>
<dbReference type="PANTHER" id="PTHR48207">
    <property type="entry name" value="SUCCINATE--HYDROXYMETHYLGLUTARATE COA-TRANSFERASE"/>
    <property type="match status" value="1"/>
</dbReference>
<dbReference type="Pfam" id="PF02515">
    <property type="entry name" value="CoA_transf_3"/>
    <property type="match status" value="1"/>
</dbReference>
<dbReference type="Gene3D" id="3.30.1540.10">
    <property type="entry name" value="formyl-coa transferase, domain 3"/>
    <property type="match status" value="1"/>
</dbReference>
<dbReference type="SUPFAM" id="SSF89796">
    <property type="entry name" value="CoA-transferase family III (CaiB/BaiF)"/>
    <property type="match status" value="1"/>
</dbReference>
<name>A0ABW3N5A2_9MICO</name>
<proteinExistence type="predicted"/>
<evidence type="ECO:0000256" key="1">
    <source>
        <dbReference type="ARBA" id="ARBA00022679"/>
    </source>
</evidence>